<accession>A0A0A8ZVM4</accession>
<sequence length="26" mass="3150">MHSVTKHIQRKTCGHQFHKLIEDYVL</sequence>
<reference evidence="1" key="1">
    <citation type="submission" date="2014-09" db="EMBL/GenBank/DDBJ databases">
        <authorList>
            <person name="Magalhaes I.L.F."/>
            <person name="Oliveira U."/>
            <person name="Santos F.R."/>
            <person name="Vidigal T.H.D.A."/>
            <person name="Brescovit A.D."/>
            <person name="Santos A.J."/>
        </authorList>
    </citation>
    <scope>NUCLEOTIDE SEQUENCE</scope>
    <source>
        <tissue evidence="1">Shoot tissue taken approximately 20 cm above the soil surface</tissue>
    </source>
</reference>
<dbReference type="EMBL" id="GBRH01254456">
    <property type="protein sequence ID" value="JAD43439.1"/>
    <property type="molecule type" value="Transcribed_RNA"/>
</dbReference>
<reference evidence="1" key="2">
    <citation type="journal article" date="2015" name="Data Brief">
        <title>Shoot transcriptome of the giant reed, Arundo donax.</title>
        <authorList>
            <person name="Barrero R.A."/>
            <person name="Guerrero F.D."/>
            <person name="Moolhuijzen P."/>
            <person name="Goolsby J.A."/>
            <person name="Tidwell J."/>
            <person name="Bellgard S.E."/>
            <person name="Bellgard M.I."/>
        </authorList>
    </citation>
    <scope>NUCLEOTIDE SEQUENCE</scope>
    <source>
        <tissue evidence="1">Shoot tissue taken approximately 20 cm above the soil surface</tissue>
    </source>
</reference>
<evidence type="ECO:0000313" key="1">
    <source>
        <dbReference type="EMBL" id="JAD43439.1"/>
    </source>
</evidence>
<organism evidence="1">
    <name type="scientific">Arundo donax</name>
    <name type="common">Giant reed</name>
    <name type="synonym">Donax arundinaceus</name>
    <dbReference type="NCBI Taxonomy" id="35708"/>
    <lineage>
        <taxon>Eukaryota</taxon>
        <taxon>Viridiplantae</taxon>
        <taxon>Streptophyta</taxon>
        <taxon>Embryophyta</taxon>
        <taxon>Tracheophyta</taxon>
        <taxon>Spermatophyta</taxon>
        <taxon>Magnoliopsida</taxon>
        <taxon>Liliopsida</taxon>
        <taxon>Poales</taxon>
        <taxon>Poaceae</taxon>
        <taxon>PACMAD clade</taxon>
        <taxon>Arundinoideae</taxon>
        <taxon>Arundineae</taxon>
        <taxon>Arundo</taxon>
    </lineage>
</organism>
<name>A0A0A8ZVM4_ARUDO</name>
<dbReference type="AlphaFoldDB" id="A0A0A8ZVM4"/>
<protein>
    <submittedName>
        <fullName evidence="1">Uncharacterized protein</fullName>
    </submittedName>
</protein>
<proteinExistence type="predicted"/>